<dbReference type="Pfam" id="PF11734">
    <property type="entry name" value="TilS_C"/>
    <property type="match status" value="1"/>
</dbReference>
<name>A0A9X7W009_9BACL</name>
<dbReference type="InterPro" id="IPR012094">
    <property type="entry name" value="tRNA_Ile_lys_synt"/>
</dbReference>
<keyword evidence="6 8" id="KW-0067">ATP-binding</keyword>
<evidence type="ECO:0000256" key="8">
    <source>
        <dbReference type="HAMAP-Rule" id="MF_01161"/>
    </source>
</evidence>
<dbReference type="CDD" id="cd01992">
    <property type="entry name" value="TilS_N"/>
    <property type="match status" value="1"/>
</dbReference>
<evidence type="ECO:0000256" key="2">
    <source>
        <dbReference type="ARBA" id="ARBA00022490"/>
    </source>
</evidence>
<feature type="binding site" evidence="8">
    <location>
        <begin position="32"/>
        <end position="37"/>
    </location>
    <ligand>
        <name>ATP</name>
        <dbReference type="ChEBI" id="CHEBI:30616"/>
    </ligand>
</feature>
<gene>
    <name evidence="8 10" type="primary">tilS</name>
    <name evidence="10" type="ORF">JZ786_02635</name>
</gene>
<keyword evidence="4 8" id="KW-0819">tRNA processing</keyword>
<evidence type="ECO:0000256" key="4">
    <source>
        <dbReference type="ARBA" id="ARBA00022694"/>
    </source>
</evidence>
<dbReference type="SMART" id="SM00977">
    <property type="entry name" value="TilS_C"/>
    <property type="match status" value="1"/>
</dbReference>
<dbReference type="Gene3D" id="3.40.50.620">
    <property type="entry name" value="HUPs"/>
    <property type="match status" value="1"/>
</dbReference>
<evidence type="ECO:0000256" key="1">
    <source>
        <dbReference type="ARBA" id="ARBA00004496"/>
    </source>
</evidence>
<dbReference type="SUPFAM" id="SSF82829">
    <property type="entry name" value="MesJ substrate recognition domain-like"/>
    <property type="match status" value="1"/>
</dbReference>
<dbReference type="RefSeq" id="WP_206657292.1">
    <property type="nucleotide sequence ID" value="NZ_CP071182.1"/>
</dbReference>
<keyword evidence="11" id="KW-1185">Reference proteome</keyword>
<dbReference type="Pfam" id="PF09179">
    <property type="entry name" value="TilS"/>
    <property type="match status" value="1"/>
</dbReference>
<accession>A0A9X7W009</accession>
<evidence type="ECO:0000256" key="6">
    <source>
        <dbReference type="ARBA" id="ARBA00022840"/>
    </source>
</evidence>
<comment type="catalytic activity">
    <reaction evidence="7 8">
        <text>cytidine(34) in tRNA(Ile2) + L-lysine + ATP = lysidine(34) in tRNA(Ile2) + AMP + diphosphate + H(+)</text>
        <dbReference type="Rhea" id="RHEA:43744"/>
        <dbReference type="Rhea" id="RHEA-COMP:10625"/>
        <dbReference type="Rhea" id="RHEA-COMP:10670"/>
        <dbReference type="ChEBI" id="CHEBI:15378"/>
        <dbReference type="ChEBI" id="CHEBI:30616"/>
        <dbReference type="ChEBI" id="CHEBI:32551"/>
        <dbReference type="ChEBI" id="CHEBI:33019"/>
        <dbReference type="ChEBI" id="CHEBI:82748"/>
        <dbReference type="ChEBI" id="CHEBI:83665"/>
        <dbReference type="ChEBI" id="CHEBI:456215"/>
        <dbReference type="EC" id="6.3.4.19"/>
    </reaction>
</comment>
<dbReference type="EMBL" id="CP071182">
    <property type="protein sequence ID" value="QSO47950.1"/>
    <property type="molecule type" value="Genomic_DNA"/>
</dbReference>
<dbReference type="GO" id="GO:0006400">
    <property type="term" value="P:tRNA modification"/>
    <property type="evidence" value="ECO:0007669"/>
    <property type="project" value="UniProtKB-UniRule"/>
</dbReference>
<dbReference type="PANTHER" id="PTHR43033">
    <property type="entry name" value="TRNA(ILE)-LYSIDINE SYNTHASE-RELATED"/>
    <property type="match status" value="1"/>
</dbReference>
<reference evidence="10 11" key="1">
    <citation type="submission" date="2021-02" db="EMBL/GenBank/DDBJ databases">
        <title>Alicyclobacillus curvatus sp. nov. and Alicyclobacillus mengziensis sp. nov., two acidophilic bacteria isolated from acid mine drainage.</title>
        <authorList>
            <person name="Huang Y."/>
        </authorList>
    </citation>
    <scope>NUCLEOTIDE SEQUENCE [LARGE SCALE GENOMIC DNA]</scope>
    <source>
        <strain evidence="10 11">S30H14</strain>
    </source>
</reference>
<comment type="subcellular location">
    <subcellularLocation>
        <location evidence="1 8">Cytoplasm</location>
    </subcellularLocation>
</comment>
<dbReference type="GO" id="GO:0005737">
    <property type="term" value="C:cytoplasm"/>
    <property type="evidence" value="ECO:0007669"/>
    <property type="project" value="UniProtKB-SubCell"/>
</dbReference>
<evidence type="ECO:0000256" key="3">
    <source>
        <dbReference type="ARBA" id="ARBA00022598"/>
    </source>
</evidence>
<dbReference type="NCBIfam" id="TIGR02432">
    <property type="entry name" value="lysidine_TilS_N"/>
    <property type="match status" value="1"/>
</dbReference>
<dbReference type="GO" id="GO:0005524">
    <property type="term" value="F:ATP binding"/>
    <property type="evidence" value="ECO:0007669"/>
    <property type="project" value="UniProtKB-UniRule"/>
</dbReference>
<comment type="similarity">
    <text evidence="8">Belongs to the tRNA(Ile)-lysidine synthase family.</text>
</comment>
<dbReference type="InterPro" id="IPR012796">
    <property type="entry name" value="Lysidine-tRNA-synth_C"/>
</dbReference>
<proteinExistence type="inferred from homology"/>
<dbReference type="PANTHER" id="PTHR43033:SF1">
    <property type="entry name" value="TRNA(ILE)-LYSIDINE SYNTHASE-RELATED"/>
    <property type="match status" value="1"/>
</dbReference>
<dbReference type="InterPro" id="IPR012795">
    <property type="entry name" value="tRNA_Ile_lys_synt_N"/>
</dbReference>
<dbReference type="SUPFAM" id="SSF52402">
    <property type="entry name" value="Adenine nucleotide alpha hydrolases-like"/>
    <property type="match status" value="1"/>
</dbReference>
<dbReference type="KEGG" id="afx:JZ786_02635"/>
<feature type="domain" description="Lysidine-tRNA(Ile) synthetase C-terminal" evidence="9">
    <location>
        <begin position="410"/>
        <end position="483"/>
    </location>
</feature>
<dbReference type="InterPro" id="IPR015262">
    <property type="entry name" value="tRNA_Ile_lys_synt_subst-bd"/>
</dbReference>
<protein>
    <recommendedName>
        <fullName evidence="8">tRNA(Ile)-lysidine synthase</fullName>
        <ecNumber evidence="8">6.3.4.19</ecNumber>
    </recommendedName>
    <alternativeName>
        <fullName evidence="8">tRNA(Ile)-2-lysyl-cytidine synthase</fullName>
    </alternativeName>
    <alternativeName>
        <fullName evidence="8">tRNA(Ile)-lysidine synthetase</fullName>
    </alternativeName>
</protein>
<evidence type="ECO:0000256" key="7">
    <source>
        <dbReference type="ARBA" id="ARBA00048539"/>
    </source>
</evidence>
<keyword evidence="2 8" id="KW-0963">Cytoplasm</keyword>
<comment type="domain">
    <text evidence="8">The N-terminal region contains the highly conserved SGGXDS motif, predicted to be a P-loop motif involved in ATP binding.</text>
</comment>
<evidence type="ECO:0000313" key="10">
    <source>
        <dbReference type="EMBL" id="QSO47950.1"/>
    </source>
</evidence>
<dbReference type="Pfam" id="PF01171">
    <property type="entry name" value="ATP_bind_3"/>
    <property type="match status" value="1"/>
</dbReference>
<dbReference type="Proteomes" id="UP000663505">
    <property type="component" value="Chromosome"/>
</dbReference>
<dbReference type="HAMAP" id="MF_01161">
    <property type="entry name" value="tRNA_Ile_lys_synt"/>
    <property type="match status" value="1"/>
</dbReference>
<keyword evidence="5 8" id="KW-0547">Nucleotide-binding</keyword>
<dbReference type="GO" id="GO:0032267">
    <property type="term" value="F:tRNA(Ile)-lysidine synthase activity"/>
    <property type="evidence" value="ECO:0007669"/>
    <property type="project" value="UniProtKB-EC"/>
</dbReference>
<dbReference type="Gene3D" id="3.30.465.60">
    <property type="match status" value="1"/>
</dbReference>
<evidence type="ECO:0000259" key="9">
    <source>
        <dbReference type="SMART" id="SM00977"/>
    </source>
</evidence>
<comment type="function">
    <text evidence="8">Ligates lysine onto the cytidine present at position 34 of the AUA codon-specific tRNA(Ile) that contains the anticodon CAU, in an ATP-dependent manner. Cytidine is converted to lysidine, thus changing the amino acid specificity of the tRNA from methionine to isoleucine.</text>
</comment>
<dbReference type="AlphaFoldDB" id="A0A9X7W009"/>
<dbReference type="SUPFAM" id="SSF56037">
    <property type="entry name" value="PheT/TilS domain"/>
    <property type="match status" value="1"/>
</dbReference>
<evidence type="ECO:0000256" key="5">
    <source>
        <dbReference type="ARBA" id="ARBA00022741"/>
    </source>
</evidence>
<dbReference type="EC" id="6.3.4.19" evidence="8"/>
<organism evidence="10 11">
    <name type="scientific">Alicyclobacillus mengziensis</name>
    <dbReference type="NCBI Taxonomy" id="2931921"/>
    <lineage>
        <taxon>Bacteria</taxon>
        <taxon>Bacillati</taxon>
        <taxon>Bacillota</taxon>
        <taxon>Bacilli</taxon>
        <taxon>Bacillales</taxon>
        <taxon>Alicyclobacillaceae</taxon>
        <taxon>Alicyclobacillus</taxon>
    </lineage>
</organism>
<sequence length="513" mass="58178">MLGEYGLVDRVRKFIQVYCVHRPSKDWTVALSGGVDSMVLLHLLTKVAPEAGARLRAVHINHGLRSESKRDETFVQNVCADMGVPIDVRSIDMRSVPVYQHKGVEADGRRLRYQAIVESARQWACSSNAGLESGLEPLVFLGHHADDQVETVLMRLIRGTSTTGLAGIRPERDWQGMLWMRPFLGVPKSELVSYAADHGITFVQDDTNFDTYYTRNFLRHEIVPKLIQIQPNLTEAVRRLTDVLQAEDDFLESVSREHFRALVKQEEGVLTLDNKEFMTIPLPLQRRVIKIILYCLTPADWTFDHMDSILRLCGQSVPSGVLHLPNRTLVRKVYSQVQFMRLTVSADGASASEVYRTFWEINENPMCHVHAGEHDEIWRFRRFPYKAVGDIRRLLGVNKYEAVFPRLTGFVIQPAPKGERMKVFGLGGSKKVQDLFVDLKIPRHLRGTWPCVYVDGEVVWIPGLARSESYLLDEGEDGWRVVAEPARAAIDAEAGLNVVGPFARNHRIIDDTT</sequence>
<dbReference type="NCBIfam" id="TIGR02433">
    <property type="entry name" value="lysidine_TilS_C"/>
    <property type="match status" value="1"/>
</dbReference>
<evidence type="ECO:0000313" key="11">
    <source>
        <dbReference type="Proteomes" id="UP000663505"/>
    </source>
</evidence>
<keyword evidence="3 8" id="KW-0436">Ligase</keyword>
<dbReference type="InterPro" id="IPR011063">
    <property type="entry name" value="TilS/TtcA_N"/>
</dbReference>
<dbReference type="InterPro" id="IPR014729">
    <property type="entry name" value="Rossmann-like_a/b/a_fold"/>
</dbReference>